<dbReference type="GO" id="GO:0003924">
    <property type="term" value="F:GTPase activity"/>
    <property type="evidence" value="ECO:0007669"/>
    <property type="project" value="InterPro"/>
</dbReference>
<dbReference type="PRINTS" id="PR00449">
    <property type="entry name" value="RASTRNSFRMNG"/>
</dbReference>
<dbReference type="AlphaFoldDB" id="A0A0F9J124"/>
<proteinExistence type="predicted"/>
<sequence>MVVDRKKLEALLEWYKQGIGKNLIAALIVNREGLVMSSLKGSTDTDIEEDVIGGVSALVEPVLTRMTEEFSSGSFGTGTFDTEDHRFIFCEAGPDAIFVTVLKAIAMVDPVFPYAYLAAEKIARIFDGRMVSPVIPKLIISETSQNIERKLDKFQLIKIQSGEYAYKLILGGDGGVGKTSMVHRFVDDSFQTDYKSTIGTSIMKKECDFEDLESKVRFVIWDLAGQAQFQRVRQTYLSNAEAGILVFDVTRKETFNSIEKWFNEIMGASKSISLILIGNKVDLVEDRKVSSEEGEALANKLNLSYFEASAKTGENVNDAFKMLALQMINRYVVSQEV</sequence>
<dbReference type="NCBIfam" id="TIGR00231">
    <property type="entry name" value="small_GTP"/>
    <property type="match status" value="1"/>
</dbReference>
<dbReference type="Gene3D" id="3.30.450.30">
    <property type="entry name" value="Dynein light chain 2a, cytoplasmic"/>
    <property type="match status" value="1"/>
</dbReference>
<organism evidence="2">
    <name type="scientific">marine sediment metagenome</name>
    <dbReference type="NCBI Taxonomy" id="412755"/>
    <lineage>
        <taxon>unclassified sequences</taxon>
        <taxon>metagenomes</taxon>
        <taxon>ecological metagenomes</taxon>
    </lineage>
</organism>
<protein>
    <recommendedName>
        <fullName evidence="3">Roadblock/LAMTOR2 domain-containing protein</fullName>
    </recommendedName>
</protein>
<dbReference type="SMART" id="SM00176">
    <property type="entry name" value="RAN"/>
    <property type="match status" value="1"/>
</dbReference>
<evidence type="ECO:0000313" key="2">
    <source>
        <dbReference type="EMBL" id="KKM26134.1"/>
    </source>
</evidence>
<dbReference type="SMART" id="SM00173">
    <property type="entry name" value="RAS"/>
    <property type="match status" value="1"/>
</dbReference>
<dbReference type="GO" id="GO:0005525">
    <property type="term" value="F:GTP binding"/>
    <property type="evidence" value="ECO:0007669"/>
    <property type="project" value="InterPro"/>
</dbReference>
<dbReference type="PROSITE" id="PS51421">
    <property type="entry name" value="RAS"/>
    <property type="match status" value="1"/>
</dbReference>
<accession>A0A0F9J124</accession>
<dbReference type="InterPro" id="IPR001806">
    <property type="entry name" value="Small_GTPase"/>
</dbReference>
<dbReference type="SUPFAM" id="SSF52540">
    <property type="entry name" value="P-loop containing nucleoside triphosphate hydrolases"/>
    <property type="match status" value="1"/>
</dbReference>
<keyword evidence="1" id="KW-0547">Nucleotide-binding</keyword>
<dbReference type="SMART" id="SM00175">
    <property type="entry name" value="RAB"/>
    <property type="match status" value="1"/>
</dbReference>
<name>A0A0F9J124_9ZZZZ</name>
<reference evidence="2" key="1">
    <citation type="journal article" date="2015" name="Nature">
        <title>Complex archaea that bridge the gap between prokaryotes and eukaryotes.</title>
        <authorList>
            <person name="Spang A."/>
            <person name="Saw J.H."/>
            <person name="Jorgensen S.L."/>
            <person name="Zaremba-Niedzwiedzka K."/>
            <person name="Martijn J."/>
            <person name="Lind A.E."/>
            <person name="van Eijk R."/>
            <person name="Schleper C."/>
            <person name="Guy L."/>
            <person name="Ettema T.J."/>
        </authorList>
    </citation>
    <scope>NUCLEOTIDE SEQUENCE</scope>
</reference>
<evidence type="ECO:0008006" key="3">
    <source>
        <dbReference type="Google" id="ProtNLM"/>
    </source>
</evidence>
<dbReference type="InterPro" id="IPR005225">
    <property type="entry name" value="Small_GTP-bd"/>
</dbReference>
<dbReference type="EMBL" id="LAZR01012571">
    <property type="protein sequence ID" value="KKM26134.1"/>
    <property type="molecule type" value="Genomic_DNA"/>
</dbReference>
<dbReference type="Pfam" id="PF00071">
    <property type="entry name" value="Ras"/>
    <property type="match status" value="1"/>
</dbReference>
<dbReference type="FunFam" id="3.40.50.300:FF:001329">
    <property type="entry name" value="Small GTP-binding protein, putative"/>
    <property type="match status" value="1"/>
</dbReference>
<dbReference type="PROSITE" id="PS51419">
    <property type="entry name" value="RAB"/>
    <property type="match status" value="1"/>
</dbReference>
<dbReference type="InterPro" id="IPR027417">
    <property type="entry name" value="P-loop_NTPase"/>
</dbReference>
<dbReference type="PROSITE" id="PS51420">
    <property type="entry name" value="RHO"/>
    <property type="match status" value="1"/>
</dbReference>
<dbReference type="SMART" id="SM00174">
    <property type="entry name" value="RHO"/>
    <property type="match status" value="1"/>
</dbReference>
<dbReference type="CDD" id="cd00154">
    <property type="entry name" value="Rab"/>
    <property type="match status" value="1"/>
</dbReference>
<dbReference type="PANTHER" id="PTHR47978">
    <property type="match status" value="1"/>
</dbReference>
<evidence type="ECO:0000256" key="1">
    <source>
        <dbReference type="ARBA" id="ARBA00022741"/>
    </source>
</evidence>
<dbReference type="Gene3D" id="3.40.50.300">
    <property type="entry name" value="P-loop containing nucleotide triphosphate hydrolases"/>
    <property type="match status" value="1"/>
</dbReference>
<comment type="caution">
    <text evidence="2">The sequence shown here is derived from an EMBL/GenBank/DDBJ whole genome shotgun (WGS) entry which is preliminary data.</text>
</comment>
<gene>
    <name evidence="2" type="ORF">LCGC14_1587830</name>
</gene>
<dbReference type="SUPFAM" id="SSF103196">
    <property type="entry name" value="Roadblock/LC7 domain"/>
    <property type="match status" value="1"/>
</dbReference>